<dbReference type="PANTHER" id="PTHR43194:SF2">
    <property type="entry name" value="PEROXISOMAL MEMBRANE PROTEIN LPX1"/>
    <property type="match status" value="1"/>
</dbReference>
<dbReference type="PRINTS" id="PR00111">
    <property type="entry name" value="ABHYDROLASE"/>
</dbReference>
<dbReference type="SUPFAM" id="SSF53474">
    <property type="entry name" value="alpha/beta-Hydrolases"/>
    <property type="match status" value="1"/>
</dbReference>
<protein>
    <submittedName>
        <fullName evidence="3">Haloacetate dehalogenase H-1</fullName>
        <ecNumber evidence="3">3.8.1.3</ecNumber>
    </submittedName>
</protein>
<sequence>MRWVLRSSDGVDLAVAGLGGAGRPVVLLHGLMSCAASWEPRAAALARHGRVLAPDARGHGRSGRPEGADPAAWSPDRLARDVVELLERTGPAALVGHSMGGLSALLAAVRRPDLVTAVAVEDPPPDLTGSPPGLLDDMRAWFTAVAGPHPSRAALEAVFGHPRPEVGAHMGHCSVRRDDGWWLACDVGDACAIAEHWLRRGLLDEMSEVRTPLLVVEAGESVAPPGQLALLAARVPGARHLRLPGTGHLVHDADPAGWAAAVSALLDRTAAG</sequence>
<evidence type="ECO:0000313" key="3">
    <source>
        <dbReference type="EMBL" id="OSY43882.1"/>
    </source>
</evidence>
<feature type="domain" description="AB hydrolase-1" evidence="2">
    <location>
        <begin position="25"/>
        <end position="261"/>
    </location>
</feature>
<evidence type="ECO:0000313" key="4">
    <source>
        <dbReference type="Proteomes" id="UP000194360"/>
    </source>
</evidence>
<dbReference type="EC" id="3.8.1.3" evidence="3"/>
<dbReference type="Gene3D" id="3.40.50.1820">
    <property type="entry name" value="alpha/beta hydrolase"/>
    <property type="match status" value="1"/>
</dbReference>
<dbReference type="PANTHER" id="PTHR43194">
    <property type="entry name" value="HYDROLASE ALPHA/BETA FOLD FAMILY"/>
    <property type="match status" value="1"/>
</dbReference>
<dbReference type="GO" id="GO:0018785">
    <property type="term" value="F:haloacetate dehalogenase activity"/>
    <property type="evidence" value="ECO:0007669"/>
    <property type="project" value="UniProtKB-EC"/>
</dbReference>
<dbReference type="RefSeq" id="WP_085910372.1">
    <property type="nucleotide sequence ID" value="NZ_AP018920.1"/>
</dbReference>
<feature type="region of interest" description="Disordered" evidence="1">
    <location>
        <begin position="54"/>
        <end position="74"/>
    </location>
</feature>
<comment type="caution">
    <text evidence="3">The sequence shown here is derived from an EMBL/GenBank/DDBJ whole genome shotgun (WGS) entry which is preliminary data.</text>
</comment>
<dbReference type="Pfam" id="PF12697">
    <property type="entry name" value="Abhydrolase_6"/>
    <property type="match status" value="1"/>
</dbReference>
<reference evidence="3 4" key="1">
    <citation type="submission" date="2016-09" db="EMBL/GenBank/DDBJ databases">
        <title>Pseudonocardia autotrophica DSM535, a candidate organism with high potential of specific P450 cytochromes.</title>
        <authorList>
            <person name="Grumaz C."/>
            <person name="Vainshtein Y."/>
            <person name="Kirstahler P."/>
            <person name="Sohn K."/>
        </authorList>
    </citation>
    <scope>NUCLEOTIDE SEQUENCE [LARGE SCALE GENOMIC DNA]</scope>
    <source>
        <strain evidence="3 4">DSM 535</strain>
    </source>
</reference>
<dbReference type="EMBL" id="MIGB01000001">
    <property type="protein sequence ID" value="OSY43882.1"/>
    <property type="molecule type" value="Genomic_DNA"/>
</dbReference>
<accession>A0A1Y2N8S8</accession>
<proteinExistence type="predicted"/>
<dbReference type="AlphaFoldDB" id="A0A1Y2N8S8"/>
<keyword evidence="4" id="KW-1185">Reference proteome</keyword>
<dbReference type="InterPro" id="IPR050228">
    <property type="entry name" value="Carboxylesterase_BioH"/>
</dbReference>
<organism evidence="3 4">
    <name type="scientific">Pseudonocardia autotrophica</name>
    <name type="common">Amycolata autotrophica</name>
    <name type="synonym">Nocardia autotrophica</name>
    <dbReference type="NCBI Taxonomy" id="2074"/>
    <lineage>
        <taxon>Bacteria</taxon>
        <taxon>Bacillati</taxon>
        <taxon>Actinomycetota</taxon>
        <taxon>Actinomycetes</taxon>
        <taxon>Pseudonocardiales</taxon>
        <taxon>Pseudonocardiaceae</taxon>
        <taxon>Pseudonocardia</taxon>
    </lineage>
</organism>
<dbReference type="InterPro" id="IPR000073">
    <property type="entry name" value="AB_hydrolase_1"/>
</dbReference>
<name>A0A1Y2N8S8_PSEAH</name>
<dbReference type="Proteomes" id="UP000194360">
    <property type="component" value="Unassembled WGS sequence"/>
</dbReference>
<dbReference type="STRING" id="2074.BG845_00001"/>
<evidence type="ECO:0000256" key="1">
    <source>
        <dbReference type="SAM" id="MobiDB-lite"/>
    </source>
</evidence>
<dbReference type="PROSITE" id="PS51257">
    <property type="entry name" value="PROKAR_LIPOPROTEIN"/>
    <property type="match status" value="1"/>
</dbReference>
<gene>
    <name evidence="3" type="primary">dehH1</name>
    <name evidence="3" type="ORF">BG845_00001</name>
</gene>
<dbReference type="OrthoDB" id="63519at2"/>
<keyword evidence="3" id="KW-0378">Hydrolase</keyword>
<evidence type="ECO:0000259" key="2">
    <source>
        <dbReference type="Pfam" id="PF12697"/>
    </source>
</evidence>
<dbReference type="InterPro" id="IPR029058">
    <property type="entry name" value="AB_hydrolase_fold"/>
</dbReference>